<evidence type="ECO:0000256" key="9">
    <source>
        <dbReference type="ARBA" id="ARBA00023125"/>
    </source>
</evidence>
<comment type="caution">
    <text evidence="18">The sequence shown here is derived from an EMBL/GenBank/DDBJ whole genome shotgun (WGS) entry which is preliminary data.</text>
</comment>
<dbReference type="InterPro" id="IPR014017">
    <property type="entry name" value="DNA_helicase_UvrD-like_C"/>
</dbReference>
<dbReference type="SUPFAM" id="SSF52980">
    <property type="entry name" value="Restriction endonuclease-like"/>
    <property type="match status" value="1"/>
</dbReference>
<evidence type="ECO:0000256" key="13">
    <source>
        <dbReference type="ARBA" id="ARBA00034808"/>
    </source>
</evidence>
<dbReference type="Gene3D" id="1.10.10.160">
    <property type="match status" value="1"/>
</dbReference>
<evidence type="ECO:0000256" key="5">
    <source>
        <dbReference type="ARBA" id="ARBA00022801"/>
    </source>
</evidence>
<dbReference type="Gene3D" id="3.90.320.10">
    <property type="match status" value="1"/>
</dbReference>
<evidence type="ECO:0000256" key="4">
    <source>
        <dbReference type="ARBA" id="ARBA00022763"/>
    </source>
</evidence>
<organism evidence="18 19">
    <name type="scientific">Candidatus Amesbacteria bacterium GW2011_GWC1_47_15</name>
    <dbReference type="NCBI Taxonomy" id="1618364"/>
    <lineage>
        <taxon>Bacteria</taxon>
        <taxon>Candidatus Amesiibacteriota</taxon>
    </lineage>
</organism>
<comment type="catalytic activity">
    <reaction evidence="12">
        <text>Couples ATP hydrolysis with the unwinding of duplex DNA by translocating in the 3'-5' direction.</text>
        <dbReference type="EC" id="5.6.2.4"/>
    </reaction>
</comment>
<dbReference type="Pfam" id="PF12705">
    <property type="entry name" value="PDDEXK_1"/>
    <property type="match status" value="1"/>
</dbReference>
<evidence type="ECO:0000259" key="17">
    <source>
        <dbReference type="PROSITE" id="PS51217"/>
    </source>
</evidence>
<proteinExistence type="inferred from homology"/>
<feature type="domain" description="UvrD-like helicase C-terminal" evidence="17">
    <location>
        <begin position="317"/>
        <end position="612"/>
    </location>
</feature>
<dbReference type="InterPro" id="IPR011335">
    <property type="entry name" value="Restrct_endonuc-II-like"/>
</dbReference>
<dbReference type="SUPFAM" id="SSF52540">
    <property type="entry name" value="P-loop containing nucleoside triphosphate hydrolases"/>
    <property type="match status" value="1"/>
</dbReference>
<dbReference type="PROSITE" id="PS51217">
    <property type="entry name" value="UVRD_HELICASE_CTER"/>
    <property type="match status" value="1"/>
</dbReference>
<keyword evidence="2" id="KW-0540">Nuclease</keyword>
<dbReference type="InterPro" id="IPR014016">
    <property type="entry name" value="UvrD-like_ATP-bd"/>
</dbReference>
<evidence type="ECO:0000313" key="19">
    <source>
        <dbReference type="Proteomes" id="UP000034502"/>
    </source>
</evidence>
<dbReference type="PROSITE" id="PS51198">
    <property type="entry name" value="UVRD_HELICASE_ATP_BIND"/>
    <property type="match status" value="1"/>
</dbReference>
<dbReference type="InterPro" id="IPR011604">
    <property type="entry name" value="PDDEXK-like_dom_sf"/>
</dbReference>
<dbReference type="Gene3D" id="3.40.50.300">
    <property type="entry name" value="P-loop containing nucleotide triphosphate hydrolases"/>
    <property type="match status" value="2"/>
</dbReference>
<evidence type="ECO:0000256" key="3">
    <source>
        <dbReference type="ARBA" id="ARBA00022741"/>
    </source>
</evidence>
<evidence type="ECO:0000256" key="14">
    <source>
        <dbReference type="ARBA" id="ARBA00048988"/>
    </source>
</evidence>
<dbReference type="InterPro" id="IPR000212">
    <property type="entry name" value="DNA_helicase_UvrD/REP"/>
</dbReference>
<keyword evidence="9" id="KW-0238">DNA-binding</keyword>
<dbReference type="GO" id="GO:0005829">
    <property type="term" value="C:cytosol"/>
    <property type="evidence" value="ECO:0007669"/>
    <property type="project" value="TreeGrafter"/>
</dbReference>
<dbReference type="STRING" id="1618364.UX86_C0002G0014"/>
<dbReference type="InterPro" id="IPR027417">
    <property type="entry name" value="P-loop_NTPase"/>
</dbReference>
<dbReference type="GO" id="GO:0043138">
    <property type="term" value="F:3'-5' DNA helicase activity"/>
    <property type="evidence" value="ECO:0007669"/>
    <property type="project" value="UniProtKB-EC"/>
</dbReference>
<dbReference type="GO" id="GO:0005524">
    <property type="term" value="F:ATP binding"/>
    <property type="evidence" value="ECO:0007669"/>
    <property type="project" value="UniProtKB-UniRule"/>
</dbReference>
<keyword evidence="11" id="KW-0413">Isomerase</keyword>
<gene>
    <name evidence="18" type="ORF">UX86_C0002G0014</name>
</gene>
<sequence>MPEENKKVLNKQQLTAITHISGPLLIIAGAGTGKTTVITERVKWLVTQGMAGPEEVLALTFTEKAALEMEERIDTAMPYGFTQMWVMTFHGFCDRILRDEGIHIGLNPRYKLITETSAVSLLRRHLFDFDLKYFRPLGNPNKFLTGILQHFSRLADEDISVDEYLAFAQKQISALSSVASDPDRLEAQQTKELAGLYRDYEHLKIKEGYLDFANLISHTLNLFRTRPNVLKKYQSKFKFFLVDEFQDTNYAQNELTVLLAGGQKNITVVADDDQAIYRWRGAAVSNVIQFRDRFPHAKLVVLTQNYRSTQEVLDRSYNLISHNNPDRLEIKEGIDKKLVSARKVSGEPVRFLHYDRVENEAEAVVKEIIRLRDLEVDFKDIAILVRANAHAEPFSRSLSRHGIPYQFLGPARLFHQPEIKDLYAYLRALDNFADNASFFRVLSMDFFALSPRDLSALTNFGKSHSLSLFETCEVVAGRLPNDRLTGLTITPPLISQNSKETLTKLVDMIHRHLGLLSKETAGQILFYFLQDSGLLSAVLKYETPIDAQKAENIMHFFNKLKSFEAENSDASVHVVIDWIDLSMELGESPRAADIDWGDNNAVNIITIHSAKGLEFPVVFLVNLVSQRFPSMERKEPIPIPDALIKEILPEGDFHLQEERRLFYVGMTRACDRLYFTAADFYGEGKRAKKLSPFISEALGSGFKDKIETFSQLSLLDDWSKHSVSKSTNPAAPKPPPFPVTYLSYTQIQTFIDCPFHYKAKYILKLSTPPSAASSFGNTIHLTLRDLYSALKDGTLGGKSDIQSVVVEIYKHNWVPEGFHSQAHSEEYFQRGLDYLREYVSSTLDTTRLPSKLEEPFTVHLENLKIGGKIDRVDILPDGRIEIIDYKTSAKSLTPKEAESNLQLSFYALAATRLPFPPFNKKPEEVTLSLYYFEGQKKVSVVRTAAQLEKAVQEIYDMAAKISISDFRCSGSAICRHCDFKSLCDIVKTVNATG</sequence>
<dbReference type="AlphaFoldDB" id="A0A0G1UG09"/>
<dbReference type="GO" id="GO:0003677">
    <property type="term" value="F:DNA binding"/>
    <property type="evidence" value="ECO:0007669"/>
    <property type="project" value="UniProtKB-KW"/>
</dbReference>
<dbReference type="Proteomes" id="UP000034502">
    <property type="component" value="Unassembled WGS sequence"/>
</dbReference>
<dbReference type="PANTHER" id="PTHR11070">
    <property type="entry name" value="UVRD / RECB / PCRA DNA HELICASE FAMILY MEMBER"/>
    <property type="match status" value="1"/>
</dbReference>
<dbReference type="GO" id="GO:0004527">
    <property type="term" value="F:exonuclease activity"/>
    <property type="evidence" value="ECO:0007669"/>
    <property type="project" value="UniProtKB-KW"/>
</dbReference>
<dbReference type="EMBL" id="LCNU01000002">
    <property type="protein sequence ID" value="KKU65048.1"/>
    <property type="molecule type" value="Genomic_DNA"/>
</dbReference>
<dbReference type="CDD" id="cd17932">
    <property type="entry name" value="DEXQc_UvrD"/>
    <property type="match status" value="1"/>
</dbReference>
<dbReference type="Pfam" id="PF00580">
    <property type="entry name" value="UvrD-helicase"/>
    <property type="match status" value="1"/>
</dbReference>
<comment type="catalytic activity">
    <reaction evidence="14">
        <text>ATP + H2O = ADP + phosphate + H(+)</text>
        <dbReference type="Rhea" id="RHEA:13065"/>
        <dbReference type="ChEBI" id="CHEBI:15377"/>
        <dbReference type="ChEBI" id="CHEBI:15378"/>
        <dbReference type="ChEBI" id="CHEBI:30616"/>
        <dbReference type="ChEBI" id="CHEBI:43474"/>
        <dbReference type="ChEBI" id="CHEBI:456216"/>
        <dbReference type="EC" id="5.6.2.4"/>
    </reaction>
</comment>
<name>A0A0G1UG09_9BACT</name>
<feature type="domain" description="UvrD-like helicase ATP-binding" evidence="16">
    <location>
        <begin position="7"/>
        <end position="309"/>
    </location>
</feature>
<keyword evidence="4" id="KW-0227">DNA damage</keyword>
<keyword evidence="5 15" id="KW-0378">Hydrolase</keyword>
<keyword evidence="8 15" id="KW-0067">ATP-binding</keyword>
<dbReference type="GO" id="GO:0033202">
    <property type="term" value="C:DNA helicase complex"/>
    <property type="evidence" value="ECO:0007669"/>
    <property type="project" value="TreeGrafter"/>
</dbReference>
<evidence type="ECO:0000256" key="1">
    <source>
        <dbReference type="ARBA" id="ARBA00009922"/>
    </source>
</evidence>
<dbReference type="PATRIC" id="fig|1618364.3.peg.60"/>
<evidence type="ECO:0000256" key="7">
    <source>
        <dbReference type="ARBA" id="ARBA00022839"/>
    </source>
</evidence>
<dbReference type="Pfam" id="PF13361">
    <property type="entry name" value="UvrD_C"/>
    <property type="match status" value="1"/>
</dbReference>
<protein>
    <recommendedName>
        <fullName evidence="13">DNA 3'-5' helicase</fullName>
        <ecNumber evidence="13">5.6.2.4</ecNumber>
    </recommendedName>
</protein>
<dbReference type="PANTHER" id="PTHR11070:SF55">
    <property type="entry name" value="DNA 3'-5' HELICASE"/>
    <property type="match status" value="1"/>
</dbReference>
<evidence type="ECO:0000256" key="12">
    <source>
        <dbReference type="ARBA" id="ARBA00034617"/>
    </source>
</evidence>
<evidence type="ECO:0000256" key="8">
    <source>
        <dbReference type="ARBA" id="ARBA00022840"/>
    </source>
</evidence>
<comment type="similarity">
    <text evidence="1">Belongs to the helicase family. UvrD subfamily.</text>
</comment>
<reference evidence="18 19" key="1">
    <citation type="journal article" date="2015" name="Nature">
        <title>rRNA introns, odd ribosomes, and small enigmatic genomes across a large radiation of phyla.</title>
        <authorList>
            <person name="Brown C.T."/>
            <person name="Hug L.A."/>
            <person name="Thomas B.C."/>
            <person name="Sharon I."/>
            <person name="Castelle C.J."/>
            <person name="Singh A."/>
            <person name="Wilkins M.J."/>
            <person name="Williams K.H."/>
            <person name="Banfield J.F."/>
        </authorList>
    </citation>
    <scope>NUCLEOTIDE SEQUENCE [LARGE SCALE GENOMIC DNA]</scope>
</reference>
<accession>A0A0G1UG09</accession>
<keyword evidence="3 15" id="KW-0547">Nucleotide-binding</keyword>
<evidence type="ECO:0000256" key="11">
    <source>
        <dbReference type="ARBA" id="ARBA00023235"/>
    </source>
</evidence>
<evidence type="ECO:0000313" key="18">
    <source>
        <dbReference type="EMBL" id="KKU65048.1"/>
    </source>
</evidence>
<dbReference type="Gene3D" id="1.10.486.10">
    <property type="entry name" value="PCRA, domain 4"/>
    <property type="match status" value="1"/>
</dbReference>
<dbReference type="EC" id="5.6.2.4" evidence="13"/>
<dbReference type="InterPro" id="IPR038726">
    <property type="entry name" value="PDDEXK_AddAB-type"/>
</dbReference>
<keyword evidence="10" id="KW-0234">DNA repair</keyword>
<feature type="binding site" evidence="15">
    <location>
        <begin position="28"/>
        <end position="35"/>
    </location>
    <ligand>
        <name>ATP</name>
        <dbReference type="ChEBI" id="CHEBI:30616"/>
    </ligand>
</feature>
<dbReference type="GO" id="GO:0000725">
    <property type="term" value="P:recombinational repair"/>
    <property type="evidence" value="ECO:0007669"/>
    <property type="project" value="TreeGrafter"/>
</dbReference>
<evidence type="ECO:0000256" key="10">
    <source>
        <dbReference type="ARBA" id="ARBA00023204"/>
    </source>
</evidence>
<keyword evidence="6 15" id="KW-0347">Helicase</keyword>
<evidence type="ECO:0000256" key="2">
    <source>
        <dbReference type="ARBA" id="ARBA00022722"/>
    </source>
</evidence>
<evidence type="ECO:0000256" key="6">
    <source>
        <dbReference type="ARBA" id="ARBA00022806"/>
    </source>
</evidence>
<dbReference type="InterPro" id="IPR013986">
    <property type="entry name" value="DExx_box_DNA_helicase_dom_sf"/>
</dbReference>
<keyword evidence="7" id="KW-0269">Exonuclease</keyword>
<evidence type="ECO:0000256" key="15">
    <source>
        <dbReference type="PROSITE-ProRule" id="PRU00560"/>
    </source>
</evidence>
<evidence type="ECO:0000259" key="16">
    <source>
        <dbReference type="PROSITE" id="PS51198"/>
    </source>
</evidence>